<dbReference type="Pfam" id="PF01094">
    <property type="entry name" value="ANF_receptor"/>
    <property type="match status" value="1"/>
</dbReference>
<dbReference type="AlphaFoldDB" id="A0A4V3WPJ0"/>
<evidence type="ECO:0000256" key="8">
    <source>
        <dbReference type="ARBA" id="ARBA00023065"/>
    </source>
</evidence>
<dbReference type="GO" id="GO:0015276">
    <property type="term" value="F:ligand-gated monoatomic ion channel activity"/>
    <property type="evidence" value="ECO:0007669"/>
    <property type="project" value="InterPro"/>
</dbReference>
<keyword evidence="21" id="KW-1185">Reference proteome</keyword>
<keyword evidence="5 18" id="KW-0812">Transmembrane</keyword>
<feature type="transmembrane region" description="Helical" evidence="18">
    <location>
        <begin position="471"/>
        <end position="491"/>
    </location>
</feature>
<evidence type="ECO:0000256" key="1">
    <source>
        <dbReference type="ARBA" id="ARBA00004141"/>
    </source>
</evidence>
<evidence type="ECO:0000256" key="5">
    <source>
        <dbReference type="ARBA" id="ARBA00022692"/>
    </source>
</evidence>
<dbReference type="Gene3D" id="3.40.190.10">
    <property type="entry name" value="Periplasmic binding protein-like II"/>
    <property type="match status" value="2"/>
</dbReference>
<reference evidence="20 21" key="1">
    <citation type="journal article" date="2018" name="Proc. Natl. Acad. Sci. U.S.A.">
        <title>Draft genome sequence of Camellia sinensis var. sinensis provides insights into the evolution of the tea genome and tea quality.</title>
        <authorList>
            <person name="Wei C."/>
            <person name="Yang H."/>
            <person name="Wang S."/>
            <person name="Zhao J."/>
            <person name="Liu C."/>
            <person name="Gao L."/>
            <person name="Xia E."/>
            <person name="Lu Y."/>
            <person name="Tai Y."/>
            <person name="She G."/>
            <person name="Sun J."/>
            <person name="Cao H."/>
            <person name="Tong W."/>
            <person name="Gao Q."/>
            <person name="Li Y."/>
            <person name="Deng W."/>
            <person name="Jiang X."/>
            <person name="Wang W."/>
            <person name="Chen Q."/>
            <person name="Zhang S."/>
            <person name="Li H."/>
            <person name="Wu J."/>
            <person name="Wang P."/>
            <person name="Li P."/>
            <person name="Shi C."/>
            <person name="Zheng F."/>
            <person name="Jian J."/>
            <person name="Huang B."/>
            <person name="Shan D."/>
            <person name="Shi M."/>
            <person name="Fang C."/>
            <person name="Yue Y."/>
            <person name="Li F."/>
            <person name="Li D."/>
            <person name="Wei S."/>
            <person name="Han B."/>
            <person name="Jiang C."/>
            <person name="Yin Y."/>
            <person name="Xia T."/>
            <person name="Zhang Z."/>
            <person name="Bennetzen J.L."/>
            <person name="Zhao S."/>
            <person name="Wan X."/>
        </authorList>
    </citation>
    <scope>NUCLEOTIDE SEQUENCE [LARGE SCALE GENOMIC DNA]</scope>
    <source>
        <strain evidence="21">cv. Shuchazao</strain>
        <tissue evidence="20">Leaf</tissue>
    </source>
</reference>
<keyword evidence="6" id="KW-0732">Signal</keyword>
<keyword evidence="11" id="KW-0325">Glycoprotein</keyword>
<dbReference type="SUPFAM" id="SSF53850">
    <property type="entry name" value="Periplasmic binding protein-like II"/>
    <property type="match status" value="1"/>
</dbReference>
<evidence type="ECO:0000256" key="4">
    <source>
        <dbReference type="ARBA" id="ARBA00022448"/>
    </source>
</evidence>
<evidence type="ECO:0000256" key="11">
    <source>
        <dbReference type="ARBA" id="ARBA00023180"/>
    </source>
</evidence>
<dbReference type="CDD" id="cd19990">
    <property type="entry name" value="PBP1_GABAb_receptor_plant"/>
    <property type="match status" value="1"/>
</dbReference>
<feature type="domain" description="Ionotropic glutamate receptor C-terminal" evidence="19">
    <location>
        <begin position="348"/>
        <end position="690"/>
    </location>
</feature>
<dbReference type="Gene3D" id="3.40.50.2300">
    <property type="match status" value="2"/>
</dbReference>
<evidence type="ECO:0000259" key="19">
    <source>
        <dbReference type="SMART" id="SM00079"/>
    </source>
</evidence>
<comment type="caution">
    <text evidence="20">The sequence shown here is derived from an EMBL/GenBank/DDBJ whole genome shotgun (WGS) entry which is preliminary data.</text>
</comment>
<dbReference type="SMART" id="SM00079">
    <property type="entry name" value="PBPe"/>
    <property type="match status" value="1"/>
</dbReference>
<keyword evidence="8 15" id="KW-0406">Ion transport</keyword>
<evidence type="ECO:0000256" key="16">
    <source>
        <dbReference type="PIRSR" id="PIRSR037090-50"/>
    </source>
</evidence>
<evidence type="ECO:0000256" key="14">
    <source>
        <dbReference type="ARBA" id="ARBA00049638"/>
    </source>
</evidence>
<keyword evidence="10 15" id="KW-0675">Receptor</keyword>
<dbReference type="CDD" id="cd13686">
    <property type="entry name" value="GluR_Plant"/>
    <property type="match status" value="1"/>
</dbReference>
<feature type="transmembrane region" description="Helical" evidence="18">
    <location>
        <begin position="713"/>
        <end position="734"/>
    </location>
</feature>
<dbReference type="InterPro" id="IPR044440">
    <property type="entry name" value="GABAb_receptor_plant_PBP1"/>
</dbReference>
<dbReference type="Pfam" id="PF00060">
    <property type="entry name" value="Lig_chan"/>
    <property type="match status" value="1"/>
</dbReference>
<protein>
    <recommendedName>
        <fullName evidence="15">Glutamate receptor</fullName>
    </recommendedName>
</protein>
<evidence type="ECO:0000256" key="10">
    <source>
        <dbReference type="ARBA" id="ARBA00023170"/>
    </source>
</evidence>
<keyword evidence="4 15" id="KW-0813">Transport</keyword>
<proteinExistence type="inferred from homology"/>
<name>A0A4V3WPJ0_CAMSN</name>
<evidence type="ECO:0000256" key="9">
    <source>
        <dbReference type="ARBA" id="ARBA00023136"/>
    </source>
</evidence>
<dbReference type="InterPro" id="IPR001828">
    <property type="entry name" value="ANF_lig-bd_rcpt"/>
</dbReference>
<keyword evidence="7 18" id="KW-1133">Transmembrane helix</keyword>
<feature type="transmembrane region" description="Helical" evidence="18">
    <location>
        <begin position="530"/>
        <end position="549"/>
    </location>
</feature>
<dbReference type="InterPro" id="IPR015683">
    <property type="entry name" value="Ionotropic_Glu_rcpt"/>
</dbReference>
<dbReference type="Proteomes" id="UP000306102">
    <property type="component" value="Unassembled WGS sequence"/>
</dbReference>
<comment type="function">
    <text evidence="15">Glutamate-gated receptor that probably acts as non-selective cation channel.</text>
</comment>
<keyword evidence="9 15" id="KW-0472">Membrane</keyword>
<dbReference type="FunFam" id="1.10.287.70:FF:000037">
    <property type="entry name" value="Glutamate receptor"/>
    <property type="match status" value="1"/>
</dbReference>
<feature type="region of interest" description="Disordered" evidence="17">
    <location>
        <begin position="766"/>
        <end position="801"/>
    </location>
</feature>
<evidence type="ECO:0000313" key="21">
    <source>
        <dbReference type="Proteomes" id="UP000306102"/>
    </source>
</evidence>
<dbReference type="InterPro" id="IPR017103">
    <property type="entry name" value="Iontropic_Glu_rcpt_pln"/>
</dbReference>
<sequence>MQANFLIHLGEEAHVPIISFFATSPSLSYLRSPYFFRATLNDSSQVQPITTIVQAFGWKEVVPIYTENEYGEGLIPFLTDTFQENKIRVLYKSTIRPLASDEEIVAELYKLMTMQTRVFIVHMTRSLSTRLFTKANDIGMMSEGYVWIITDGITNSLNFFDPSTIINSMQGVIGVKPHVPKSKELEDFTSRWKNRSHQEKTSSDLNVFGLWAYDATTALAMAVEKVGALNFSISNIAKNSTTDFESVGVSQNGIDLRQALSSAPRFRGLSGDFSFVDGQIQSSAFEIVNVIGNVPKRIGFWTPKQGIVRELKFDAVNTTSRTNLKAITWPGETTHFPNGRNVPTNGKVLRVGVLERHFQSDFVRVERDLITNKPSFSGYCIDVFKAVMEALPYSVLYDFFPFDKGAYDALLRELSHGNFDVVVGDITIRENRSHAVDFTIPYTESGVMMIVPFKDNKNYNSAWVFLKPLTWDLWVTSACFFVFIGFLVWILERQINEDFNGNPLQQVSTSIWFSFSTMVFSHKEKVVSNLARFVVIIWCFVVLILTQSYTASLSSMLTVHRLEPSITDVQQLIKKGHPVGYPNASFVGDILKGMEFSESQLKGYHTVYGDLNAAFSNKSIVAAFDEIPYLKPFIGRHCSNYTMVPPTYKTGGFGFAFRKSSPLVRDVSTAILHVIEEGNMLKIEKKWLLSDSCPDSSNTMSSSNLSVNSFKGLFVIVGVAASFALIIFMAMLAYEHKSFLMHLDLKVLWRKYILKHEDTVTATGIDTHQDQASPPSSPLSIAPSPPTQHSPTRSTVSDDTDETFTHFKGELAESHNPRHREIIIYITNENS</sequence>
<dbReference type="Gene3D" id="1.10.287.70">
    <property type="match status" value="1"/>
</dbReference>
<organism evidence="20 21">
    <name type="scientific">Camellia sinensis var. sinensis</name>
    <name type="common">China tea</name>
    <dbReference type="NCBI Taxonomy" id="542762"/>
    <lineage>
        <taxon>Eukaryota</taxon>
        <taxon>Viridiplantae</taxon>
        <taxon>Streptophyta</taxon>
        <taxon>Embryophyta</taxon>
        <taxon>Tracheophyta</taxon>
        <taxon>Spermatophyta</taxon>
        <taxon>Magnoliopsida</taxon>
        <taxon>eudicotyledons</taxon>
        <taxon>Gunneridae</taxon>
        <taxon>Pentapetalae</taxon>
        <taxon>asterids</taxon>
        <taxon>Ericales</taxon>
        <taxon>Theaceae</taxon>
        <taxon>Camellia</taxon>
    </lineage>
</organism>
<gene>
    <name evidence="20" type="ORF">TEA_021377</name>
</gene>
<evidence type="ECO:0000256" key="2">
    <source>
        <dbReference type="ARBA" id="ARBA00008685"/>
    </source>
</evidence>
<dbReference type="Pfam" id="PF10613">
    <property type="entry name" value="Lig_chan-Glu_bd"/>
    <property type="match status" value="1"/>
</dbReference>
<dbReference type="PANTHER" id="PTHR34836:SF1">
    <property type="entry name" value="OS09G0428600 PROTEIN"/>
    <property type="match status" value="1"/>
</dbReference>
<comment type="subunit">
    <text evidence="3">May form heteromers.</text>
</comment>
<comment type="function">
    <text evidence="14">Glutamate-gated receptor that probably acts as a non-selective cation channel. May be involved in light-signal transduction and calcium homeostasis via the regulation of calcium influx into cells.</text>
</comment>
<evidence type="ECO:0000256" key="6">
    <source>
        <dbReference type="ARBA" id="ARBA00022729"/>
    </source>
</evidence>
<comment type="similarity">
    <text evidence="2 15">Belongs to the glutamate-gated ion channel (TC 1.A.10.1) family.</text>
</comment>
<dbReference type="GO" id="GO:0016020">
    <property type="term" value="C:membrane"/>
    <property type="evidence" value="ECO:0007669"/>
    <property type="project" value="UniProtKB-SubCell"/>
</dbReference>
<accession>A0A4V3WPJ0</accession>
<dbReference type="SUPFAM" id="SSF53822">
    <property type="entry name" value="Periplasmic binding protein-like I"/>
    <property type="match status" value="1"/>
</dbReference>
<evidence type="ECO:0000256" key="15">
    <source>
        <dbReference type="PIRNR" id="PIRNR037090"/>
    </source>
</evidence>
<evidence type="ECO:0000256" key="17">
    <source>
        <dbReference type="SAM" id="MobiDB-lite"/>
    </source>
</evidence>
<evidence type="ECO:0000256" key="7">
    <source>
        <dbReference type="ARBA" id="ARBA00022989"/>
    </source>
</evidence>
<keyword evidence="12 15" id="KW-1071">Ligand-gated ion channel</keyword>
<evidence type="ECO:0000256" key="18">
    <source>
        <dbReference type="SAM" id="Phobius"/>
    </source>
</evidence>
<evidence type="ECO:0000256" key="13">
    <source>
        <dbReference type="ARBA" id="ARBA00023303"/>
    </source>
</evidence>
<feature type="disulfide bond" evidence="16">
    <location>
        <begin position="638"/>
        <end position="693"/>
    </location>
</feature>
<dbReference type="FunFam" id="3.40.50.2300:FF:000081">
    <property type="entry name" value="Glutamate receptor"/>
    <property type="match status" value="1"/>
</dbReference>
<dbReference type="PIRSF" id="PIRSF037090">
    <property type="entry name" value="Iontro_Glu-like_rcpt_pln"/>
    <property type="match status" value="1"/>
</dbReference>
<comment type="subcellular location">
    <subcellularLocation>
        <location evidence="1">Membrane</location>
        <topology evidence="1">Multi-pass membrane protein</topology>
    </subcellularLocation>
</comment>
<dbReference type="InterPro" id="IPR001320">
    <property type="entry name" value="Iontro_rcpt_C"/>
</dbReference>
<evidence type="ECO:0000256" key="3">
    <source>
        <dbReference type="ARBA" id="ARBA00011095"/>
    </source>
</evidence>
<dbReference type="InterPro" id="IPR028082">
    <property type="entry name" value="Peripla_BP_I"/>
</dbReference>
<keyword evidence="13 15" id="KW-0407">Ion channel</keyword>
<evidence type="ECO:0000313" key="20">
    <source>
        <dbReference type="EMBL" id="THG16607.1"/>
    </source>
</evidence>
<dbReference type="InterPro" id="IPR019594">
    <property type="entry name" value="Glu/Gly-bd"/>
</dbReference>
<dbReference type="EMBL" id="SDRB02003978">
    <property type="protein sequence ID" value="THG16607.1"/>
    <property type="molecule type" value="Genomic_DNA"/>
</dbReference>
<keyword evidence="16" id="KW-1015">Disulfide bond</keyword>
<dbReference type="FunFam" id="3.40.190.10:FF:000054">
    <property type="entry name" value="Glutamate receptor"/>
    <property type="match status" value="1"/>
</dbReference>
<dbReference type="PANTHER" id="PTHR34836">
    <property type="entry name" value="OS06G0188250 PROTEIN"/>
    <property type="match status" value="1"/>
</dbReference>
<evidence type="ECO:0000256" key="12">
    <source>
        <dbReference type="ARBA" id="ARBA00023286"/>
    </source>
</evidence>